<feature type="chain" id="PRO_5039927930" evidence="2">
    <location>
        <begin position="24"/>
        <end position="177"/>
    </location>
</feature>
<dbReference type="Pfam" id="PF02450">
    <property type="entry name" value="LCAT"/>
    <property type="match status" value="1"/>
</dbReference>
<keyword evidence="1" id="KW-0472">Membrane</keyword>
<reference evidence="3 4" key="1">
    <citation type="submission" date="2020-09" db="EMBL/GenBank/DDBJ databases">
        <title>De no assembly of potato wild relative species, Solanum commersonii.</title>
        <authorList>
            <person name="Cho K."/>
        </authorList>
    </citation>
    <scope>NUCLEOTIDE SEQUENCE [LARGE SCALE GENOMIC DNA]</scope>
    <source>
        <strain evidence="3">LZ3.2</strain>
        <tissue evidence="3">Leaf</tissue>
    </source>
</reference>
<dbReference type="GO" id="GO:0008374">
    <property type="term" value="F:O-acyltransferase activity"/>
    <property type="evidence" value="ECO:0007669"/>
    <property type="project" value="InterPro"/>
</dbReference>
<evidence type="ECO:0000313" key="3">
    <source>
        <dbReference type="EMBL" id="KAG5587489.1"/>
    </source>
</evidence>
<accession>A0A9J5XGJ9</accession>
<dbReference type="GO" id="GO:0006629">
    <property type="term" value="P:lipid metabolic process"/>
    <property type="evidence" value="ECO:0007669"/>
    <property type="project" value="InterPro"/>
</dbReference>
<dbReference type="AlphaFoldDB" id="A0A9J5XGJ9"/>
<dbReference type="Gene3D" id="3.40.50.1820">
    <property type="entry name" value="alpha/beta hydrolase"/>
    <property type="match status" value="1"/>
</dbReference>
<dbReference type="EMBL" id="JACXVP010000009">
    <property type="protein sequence ID" value="KAG5587489.1"/>
    <property type="molecule type" value="Genomic_DNA"/>
</dbReference>
<evidence type="ECO:0000256" key="1">
    <source>
        <dbReference type="SAM" id="Phobius"/>
    </source>
</evidence>
<dbReference type="OrthoDB" id="190846at2759"/>
<dbReference type="Proteomes" id="UP000824120">
    <property type="component" value="Chromosome 9"/>
</dbReference>
<evidence type="ECO:0000256" key="2">
    <source>
        <dbReference type="SAM" id="SignalP"/>
    </source>
</evidence>
<keyword evidence="1" id="KW-1133">Transmembrane helix</keyword>
<name>A0A9J5XGJ9_SOLCO</name>
<gene>
    <name evidence="3" type="ORF">H5410_047923</name>
</gene>
<organism evidence="3 4">
    <name type="scientific">Solanum commersonii</name>
    <name type="common">Commerson's wild potato</name>
    <name type="synonym">Commerson's nightshade</name>
    <dbReference type="NCBI Taxonomy" id="4109"/>
    <lineage>
        <taxon>Eukaryota</taxon>
        <taxon>Viridiplantae</taxon>
        <taxon>Streptophyta</taxon>
        <taxon>Embryophyta</taxon>
        <taxon>Tracheophyta</taxon>
        <taxon>Spermatophyta</taxon>
        <taxon>Magnoliopsida</taxon>
        <taxon>eudicotyledons</taxon>
        <taxon>Gunneridae</taxon>
        <taxon>Pentapetalae</taxon>
        <taxon>asterids</taxon>
        <taxon>lamiids</taxon>
        <taxon>Solanales</taxon>
        <taxon>Solanaceae</taxon>
        <taxon>Solanoideae</taxon>
        <taxon>Solaneae</taxon>
        <taxon>Solanum</taxon>
    </lineage>
</organism>
<dbReference type="InterPro" id="IPR029058">
    <property type="entry name" value="AB_hydrolase_fold"/>
</dbReference>
<keyword evidence="2" id="KW-0732">Signal</keyword>
<proteinExistence type="predicted"/>
<dbReference type="PANTHER" id="PTHR11440">
    <property type="entry name" value="LECITHIN-CHOLESTEROL ACYLTRANSFERASE-RELATED"/>
    <property type="match status" value="1"/>
</dbReference>
<keyword evidence="4" id="KW-1185">Reference proteome</keyword>
<protein>
    <submittedName>
        <fullName evidence="3">Uncharacterized protein</fullName>
    </submittedName>
</protein>
<keyword evidence="1" id="KW-0812">Transmembrane</keyword>
<sequence>MRRGHVGFVVTFILLAAAGNLCGEFAGDYPSCPELSSRIRVYTTESLLINLSCLQLLSAVNCWLKCMMLDPYNQTDHRECKSRPDSGLSAITELDPGYITGPLSSVWKEWIKWCIEFGIEANAIIAVPYDWRLSPSKLEERDLYFHKLKFVFRDIVCALNSDICVMISLHSSFPKCK</sequence>
<feature type="signal peptide" evidence="2">
    <location>
        <begin position="1"/>
        <end position="23"/>
    </location>
</feature>
<evidence type="ECO:0000313" key="4">
    <source>
        <dbReference type="Proteomes" id="UP000824120"/>
    </source>
</evidence>
<dbReference type="InterPro" id="IPR003386">
    <property type="entry name" value="LACT/PDAT_acylTrfase"/>
</dbReference>
<comment type="caution">
    <text evidence="3">The sequence shown here is derived from an EMBL/GenBank/DDBJ whole genome shotgun (WGS) entry which is preliminary data.</text>
</comment>
<feature type="transmembrane region" description="Helical" evidence="1">
    <location>
        <begin position="46"/>
        <end position="64"/>
    </location>
</feature>